<evidence type="ECO:0000313" key="1">
    <source>
        <dbReference type="EMBL" id="ABL88122.1"/>
    </source>
</evidence>
<proteinExistence type="predicted"/>
<evidence type="ECO:0000313" key="2">
    <source>
        <dbReference type="Proteomes" id="UP000002595"/>
    </source>
</evidence>
<sequence length="126" mass="14037">MRTCVELRGSISVAHNPSFSPKWARIHGHDYVITVGICRDGYTDVVVDAAEVSEKFRKVLTSMDGRYLASPFEKLPPDIKDVYIVPCSLSGVSGECLARHIAELMRASWVRICESGFGSPCFYYES</sequence>
<dbReference type="RefSeq" id="WP_011762697.1">
    <property type="nucleotide sequence ID" value="NC_008701.1"/>
</dbReference>
<dbReference type="HOGENOM" id="CLU_1998860_0_0_2"/>
<gene>
    <name evidence="1" type="ordered locus">Pisl_0946</name>
</gene>
<dbReference type="KEGG" id="pis:Pisl_0946"/>
<dbReference type="Pfam" id="PF01242">
    <property type="entry name" value="PTPS"/>
    <property type="match status" value="1"/>
</dbReference>
<evidence type="ECO:0008006" key="3">
    <source>
        <dbReference type="Google" id="ProtNLM"/>
    </source>
</evidence>
<protein>
    <recommendedName>
        <fullName evidence="3">6-pyruvoyl tetrahydropterin synthase</fullName>
    </recommendedName>
</protein>
<reference evidence="1" key="1">
    <citation type="submission" date="2006-12" db="EMBL/GenBank/DDBJ databases">
        <title>Complete sequence of Pyrobaculum islandicum DSM 4184.</title>
        <authorList>
            <person name="Copeland A."/>
            <person name="Lucas S."/>
            <person name="Lapidus A."/>
            <person name="Barry K."/>
            <person name="Detter J.C."/>
            <person name="Glavina del Rio T."/>
            <person name="Dalin E."/>
            <person name="Tice H."/>
            <person name="Pitluck S."/>
            <person name="Meincke L."/>
            <person name="Brettin T."/>
            <person name="Bruce D."/>
            <person name="Han C."/>
            <person name="Tapia R."/>
            <person name="Gilna P."/>
            <person name="Schmutz J."/>
            <person name="Larimer F."/>
            <person name="Land M."/>
            <person name="Hauser L."/>
            <person name="Kyrpides N."/>
            <person name="Mikhailova N."/>
            <person name="Cozen A.E."/>
            <person name="Fitz-Gibbon S.T."/>
            <person name="House C.H."/>
            <person name="Saltikov C."/>
            <person name="Lowe T."/>
            <person name="Richardson P."/>
        </authorList>
    </citation>
    <scope>NUCLEOTIDE SEQUENCE [LARGE SCALE GENOMIC DNA]</scope>
    <source>
        <strain evidence="1">DSM 4184</strain>
    </source>
</reference>
<dbReference type="eggNOG" id="arCOG02172">
    <property type="taxonomic scope" value="Archaea"/>
</dbReference>
<dbReference type="Proteomes" id="UP000002595">
    <property type="component" value="Chromosome"/>
</dbReference>
<keyword evidence="2" id="KW-1185">Reference proteome</keyword>
<dbReference type="InterPro" id="IPR038418">
    <property type="entry name" value="6-PTP_synth/QueD_sf"/>
</dbReference>
<name>A1RT40_PYRIL</name>
<dbReference type="InterPro" id="IPR007115">
    <property type="entry name" value="6-PTP_synth/QueD"/>
</dbReference>
<accession>A1RT40</accession>
<organism evidence="1 2">
    <name type="scientific">Pyrobaculum islandicum (strain DSM 4184 / JCM 9189 / GEO3)</name>
    <dbReference type="NCBI Taxonomy" id="384616"/>
    <lineage>
        <taxon>Archaea</taxon>
        <taxon>Thermoproteota</taxon>
        <taxon>Thermoprotei</taxon>
        <taxon>Thermoproteales</taxon>
        <taxon>Thermoproteaceae</taxon>
        <taxon>Pyrobaculum</taxon>
    </lineage>
</organism>
<dbReference type="STRING" id="384616.Pisl_0946"/>
<dbReference type="OrthoDB" id="25787at2157"/>
<dbReference type="SUPFAM" id="SSF55620">
    <property type="entry name" value="Tetrahydrobiopterin biosynthesis enzymes-like"/>
    <property type="match status" value="1"/>
</dbReference>
<dbReference type="GeneID" id="4616850"/>
<dbReference type="EMBL" id="CP000504">
    <property type="protein sequence ID" value="ABL88122.1"/>
    <property type="molecule type" value="Genomic_DNA"/>
</dbReference>
<dbReference type="Gene3D" id="3.30.479.10">
    <property type="entry name" value="6-pyruvoyl tetrahydropterin synthase/QueD"/>
    <property type="match status" value="1"/>
</dbReference>
<dbReference type="AlphaFoldDB" id="A1RT40"/>